<dbReference type="EMBL" id="KN818378">
    <property type="protein sequence ID" value="KIL57214.1"/>
    <property type="molecule type" value="Genomic_DNA"/>
</dbReference>
<accession>A0A0C2ST40</accession>
<gene>
    <name evidence="2" type="ORF">M378DRAFT_16402</name>
    <name evidence="3" type="ORF">M378DRAFT_16403</name>
</gene>
<feature type="compositionally biased region" description="Polar residues" evidence="1">
    <location>
        <begin position="289"/>
        <end position="301"/>
    </location>
</feature>
<keyword evidence="4" id="KW-1185">Reference proteome</keyword>
<dbReference type="HOGENOM" id="CLU_496920_0_0_1"/>
<dbReference type="AlphaFoldDB" id="A0A0C2ST40"/>
<evidence type="ECO:0000313" key="4">
    <source>
        <dbReference type="Proteomes" id="UP000054549"/>
    </source>
</evidence>
<feature type="region of interest" description="Disordered" evidence="1">
    <location>
        <begin position="372"/>
        <end position="419"/>
    </location>
</feature>
<feature type="compositionally biased region" description="Polar residues" evidence="1">
    <location>
        <begin position="256"/>
        <end position="265"/>
    </location>
</feature>
<feature type="region of interest" description="Disordered" evidence="1">
    <location>
        <begin position="245"/>
        <end position="266"/>
    </location>
</feature>
<evidence type="ECO:0000256" key="1">
    <source>
        <dbReference type="SAM" id="MobiDB-lite"/>
    </source>
</evidence>
<feature type="compositionally biased region" description="Polar residues" evidence="1">
    <location>
        <begin position="388"/>
        <end position="406"/>
    </location>
</feature>
<sequence>MKLNYILIPENAIRRPRLGHSHKVSEAFSPISRAGRRAPGEAEGKTAAPPKPRAYWENITSRIEAFLKGGNKHVASQTNAAAPMRKKDLFNTESYFSKFSRKSAFHRHLLHPDQEAPVIPSRPDTFYLPSPRTPTVPIAARRVTSCTRGIRFSGSPDNGLRLNADLVPDRNMVDCVGKIKVKATSPGLSSFPLNKAGSPRSPRRSTALSNAGCPVHIFPRGTTVVDNDSFIFSPQDASILGHRLRPASSPVDKAGSSCSSRSSTPLGDMAFLPQAASILGQCLRPDSTKPPTSSFVFSPQDASILGQRLRPDASRSRSSSHPSPGGTLDRMFSSNEEKRGKRSSSRHGSPPGHGFPSGFSGAYSYPYGARSVSSYRSSRHGTPKETFTPVNDSGSAPQNTPISSEYCSPPAKKHHGDSCEYRDLSIHRQPQHFPKLHEVHINQHLPYYQSTTSPQFFDYDSRFQPPIKPFQKDSSPPRVQEYTPHEPYFDHTFHQHTPVYGWSANQYIHSQYPHQVPLNWHSQYSHAPGINHYSPLEYSPYQPYFGHY</sequence>
<dbReference type="EMBL" id="KN818378">
    <property type="protein sequence ID" value="KIL57213.1"/>
    <property type="molecule type" value="Genomic_DNA"/>
</dbReference>
<protein>
    <submittedName>
        <fullName evidence="3">Uncharacterized protein</fullName>
    </submittedName>
</protein>
<proteinExistence type="predicted"/>
<feature type="region of interest" description="Disordered" evidence="1">
    <location>
        <begin position="282"/>
        <end position="357"/>
    </location>
</feature>
<dbReference type="Proteomes" id="UP000054549">
    <property type="component" value="Unassembled WGS sequence"/>
</dbReference>
<organism evidence="3 4">
    <name type="scientific">Amanita muscaria (strain Koide BX008)</name>
    <dbReference type="NCBI Taxonomy" id="946122"/>
    <lineage>
        <taxon>Eukaryota</taxon>
        <taxon>Fungi</taxon>
        <taxon>Dikarya</taxon>
        <taxon>Basidiomycota</taxon>
        <taxon>Agaricomycotina</taxon>
        <taxon>Agaricomycetes</taxon>
        <taxon>Agaricomycetidae</taxon>
        <taxon>Agaricales</taxon>
        <taxon>Pluteineae</taxon>
        <taxon>Amanitaceae</taxon>
        <taxon>Amanita</taxon>
    </lineage>
</organism>
<feature type="region of interest" description="Disordered" evidence="1">
    <location>
        <begin position="189"/>
        <end position="208"/>
    </location>
</feature>
<name>A0A0C2ST40_AMAMK</name>
<reference evidence="3 4" key="1">
    <citation type="submission" date="2014-04" db="EMBL/GenBank/DDBJ databases">
        <title>Evolutionary Origins and Diversification of the Mycorrhizal Mutualists.</title>
        <authorList>
            <consortium name="DOE Joint Genome Institute"/>
            <consortium name="Mycorrhizal Genomics Consortium"/>
            <person name="Kohler A."/>
            <person name="Kuo A."/>
            <person name="Nagy L.G."/>
            <person name="Floudas D."/>
            <person name="Copeland A."/>
            <person name="Barry K.W."/>
            <person name="Cichocki N."/>
            <person name="Veneault-Fourrey C."/>
            <person name="LaButti K."/>
            <person name="Lindquist E.A."/>
            <person name="Lipzen A."/>
            <person name="Lundell T."/>
            <person name="Morin E."/>
            <person name="Murat C."/>
            <person name="Riley R."/>
            <person name="Ohm R."/>
            <person name="Sun H."/>
            <person name="Tunlid A."/>
            <person name="Henrissat B."/>
            <person name="Grigoriev I.V."/>
            <person name="Hibbett D.S."/>
            <person name="Martin F."/>
        </authorList>
    </citation>
    <scope>NUCLEOTIDE SEQUENCE [LARGE SCALE GENOMIC DNA]</scope>
    <source>
        <strain evidence="3 4">Koide BX008</strain>
    </source>
</reference>
<feature type="compositionally biased region" description="Low complexity" evidence="1">
    <location>
        <begin position="346"/>
        <end position="357"/>
    </location>
</feature>
<evidence type="ECO:0000313" key="3">
    <source>
        <dbReference type="EMBL" id="KIL57214.1"/>
    </source>
</evidence>
<evidence type="ECO:0000313" key="2">
    <source>
        <dbReference type="EMBL" id="KIL57213.1"/>
    </source>
</evidence>
<feature type="region of interest" description="Disordered" evidence="1">
    <location>
        <begin position="30"/>
        <end position="52"/>
    </location>
</feature>